<feature type="compositionally biased region" description="Basic and acidic residues" evidence="10">
    <location>
        <begin position="1029"/>
        <end position="1054"/>
    </location>
</feature>
<dbReference type="RefSeq" id="WP_390406249.1">
    <property type="nucleotide sequence ID" value="NZ_BAABYW010000001.1"/>
</dbReference>
<evidence type="ECO:0000313" key="12">
    <source>
        <dbReference type="EMBL" id="GAA6408846.1"/>
    </source>
</evidence>
<feature type="compositionally biased region" description="Low complexity" evidence="10">
    <location>
        <begin position="1081"/>
        <end position="1091"/>
    </location>
</feature>
<evidence type="ECO:0000256" key="3">
    <source>
        <dbReference type="ARBA" id="ARBA00004964"/>
    </source>
</evidence>
<evidence type="ECO:0000313" key="13">
    <source>
        <dbReference type="Proteomes" id="UP001600943"/>
    </source>
</evidence>
<evidence type="ECO:0000256" key="6">
    <source>
        <dbReference type="ARBA" id="ARBA00022679"/>
    </source>
</evidence>
<dbReference type="InterPro" id="IPR054169">
    <property type="entry name" value="GlgB_N"/>
</dbReference>
<feature type="compositionally biased region" description="Low complexity" evidence="10">
    <location>
        <begin position="1011"/>
        <end position="1028"/>
    </location>
</feature>
<feature type="region of interest" description="Disordered" evidence="10">
    <location>
        <begin position="805"/>
        <end position="1105"/>
    </location>
</feature>
<dbReference type="Pfam" id="PF02922">
    <property type="entry name" value="CBM_48"/>
    <property type="match status" value="1"/>
</dbReference>
<dbReference type="HAMAP" id="MF_00685">
    <property type="entry name" value="GlgB"/>
    <property type="match status" value="1"/>
</dbReference>
<proteinExistence type="inferred from homology"/>
<dbReference type="SUPFAM" id="SSF81296">
    <property type="entry name" value="E set domains"/>
    <property type="match status" value="2"/>
</dbReference>
<dbReference type="Gene3D" id="2.60.40.1180">
    <property type="entry name" value="Golgi alpha-mannosidase II"/>
    <property type="match status" value="1"/>
</dbReference>
<dbReference type="Pfam" id="PF00128">
    <property type="entry name" value="Alpha-amylase"/>
    <property type="match status" value="1"/>
</dbReference>
<reference evidence="12 13" key="1">
    <citation type="submission" date="2024-04" db="EMBL/GenBank/DDBJ databases">
        <title>Defined microbial consortia suppress multidrug-resistant proinflammatory Enterobacteriaceae via ecological control.</title>
        <authorList>
            <person name="Furuichi M."/>
            <person name="Kawaguchi T."/>
            <person name="Pust M."/>
            <person name="Yasuma K."/>
            <person name="Plichta D."/>
            <person name="Hasegawa N."/>
            <person name="Ohya T."/>
            <person name="Bhattarai S."/>
            <person name="Sasajima S."/>
            <person name="Aoto Y."/>
            <person name="Tuganbaev T."/>
            <person name="Yaginuma M."/>
            <person name="Ueda M."/>
            <person name="Okahashi N."/>
            <person name="Amafuji K."/>
            <person name="Kiridooshi Y."/>
            <person name="Sugita K."/>
            <person name="Strazar M."/>
            <person name="Skelly A."/>
            <person name="Suda W."/>
            <person name="Hattori M."/>
            <person name="Nakamoto N."/>
            <person name="Caballero S."/>
            <person name="Norman J."/>
            <person name="Olle B."/>
            <person name="Tanoue T."/>
            <person name="Arita M."/>
            <person name="Bucci V."/>
            <person name="Atarashi K."/>
            <person name="Xavier R."/>
            <person name="Honda K."/>
        </authorList>
    </citation>
    <scope>NUCLEOTIDE SEQUENCE [LARGE SCALE GENOMIC DNA]</scope>
    <source>
        <strain evidence="13">k04-0078-D8-1</strain>
    </source>
</reference>
<dbReference type="InterPro" id="IPR014756">
    <property type="entry name" value="Ig_E-set"/>
</dbReference>
<feature type="compositionally biased region" description="Basic and acidic residues" evidence="10">
    <location>
        <begin position="853"/>
        <end position="1010"/>
    </location>
</feature>
<feature type="compositionally biased region" description="Low complexity" evidence="10">
    <location>
        <begin position="805"/>
        <end position="818"/>
    </location>
</feature>
<dbReference type="NCBIfam" id="TIGR01515">
    <property type="entry name" value="branching_enzym"/>
    <property type="match status" value="1"/>
</dbReference>
<evidence type="ECO:0000256" key="2">
    <source>
        <dbReference type="ARBA" id="ARBA00002953"/>
    </source>
</evidence>
<feature type="domain" description="Glycosyl hydrolase family 13 catalytic" evidence="11">
    <location>
        <begin position="268"/>
        <end position="590"/>
    </location>
</feature>
<dbReference type="InterPro" id="IPR006407">
    <property type="entry name" value="GlgB"/>
</dbReference>
<evidence type="ECO:0000256" key="8">
    <source>
        <dbReference type="ARBA" id="ARBA00023277"/>
    </source>
</evidence>
<evidence type="ECO:0000256" key="10">
    <source>
        <dbReference type="SAM" id="MobiDB-lite"/>
    </source>
</evidence>
<keyword evidence="6 9" id="KW-0808">Transferase</keyword>
<feature type="compositionally biased region" description="Basic residues" evidence="10">
    <location>
        <begin position="1092"/>
        <end position="1105"/>
    </location>
</feature>
<evidence type="ECO:0000256" key="7">
    <source>
        <dbReference type="ARBA" id="ARBA00023056"/>
    </source>
</evidence>
<dbReference type="SMART" id="SM00642">
    <property type="entry name" value="Aamy"/>
    <property type="match status" value="1"/>
</dbReference>
<name>A0ABQ0BBM6_9FIRM</name>
<dbReference type="InterPro" id="IPR006047">
    <property type="entry name" value="GH13_cat_dom"/>
</dbReference>
<evidence type="ECO:0000256" key="4">
    <source>
        <dbReference type="ARBA" id="ARBA00009000"/>
    </source>
</evidence>
<dbReference type="Gene3D" id="2.60.40.10">
    <property type="entry name" value="Immunoglobulins"/>
    <property type="match status" value="2"/>
</dbReference>
<dbReference type="NCBIfam" id="NF003811">
    <property type="entry name" value="PRK05402.1"/>
    <property type="match status" value="1"/>
</dbReference>
<dbReference type="NCBIfam" id="NF008967">
    <property type="entry name" value="PRK12313.1"/>
    <property type="match status" value="1"/>
</dbReference>
<keyword evidence="8 9" id="KW-0119">Carbohydrate metabolism</keyword>
<dbReference type="EC" id="2.4.1.18" evidence="9"/>
<feature type="compositionally biased region" description="Basic and acidic residues" evidence="10">
    <location>
        <begin position="819"/>
        <end position="834"/>
    </location>
</feature>
<dbReference type="SUPFAM" id="SSF51445">
    <property type="entry name" value="(Trans)glycosidases"/>
    <property type="match status" value="1"/>
</dbReference>
<protein>
    <recommendedName>
        <fullName evidence="9">1,4-alpha-glucan branching enzyme GlgB</fullName>
        <ecNumber evidence="9">2.4.1.18</ecNumber>
    </recommendedName>
    <alternativeName>
        <fullName evidence="9">1,4-alpha-D-glucan:1,4-alpha-D-glucan 6-glucosyl-transferase</fullName>
    </alternativeName>
    <alternativeName>
        <fullName evidence="9">Alpha-(1-&gt;4)-glucan branching enzyme</fullName>
    </alternativeName>
    <alternativeName>
        <fullName evidence="9">Glycogen branching enzyme</fullName>
        <shortName evidence="9">BE</shortName>
    </alternativeName>
</protein>
<dbReference type="Pfam" id="PF22019">
    <property type="entry name" value="GlgB_N"/>
    <property type="match status" value="1"/>
</dbReference>
<comment type="subunit">
    <text evidence="9">Monomer.</text>
</comment>
<comment type="similarity">
    <text evidence="4 9">Belongs to the glycosyl hydrolase 13 family. GlgB subfamily.</text>
</comment>
<sequence length="1105" mass="124296">MSDKLYEMMDWPEIEAIVYSEESEPRRILGPRVTKDGILIQCFLPGAVQAKILLTKEKQTYDMVMEDEAGFFAVLIPGNKIPKYKVEMQDGEGNKKQFYDPYAFETKISLDEEQQFCAGICYEIYEKLGAHTMTINGVSGVYFAVWAPNALRVSVVGDFNHWDGRIHQMNRLAVSGIFELFIPGIKPGALYKYEIKAKGSLVYLKADPYGNQAELRPKTASIVADLNHYQWQDDQWMKDRKHINDEKKPMLVYEMHLGSWIKPEEEGKLFCNYRDIAPKLAEYLKDMGYTHVELMPVMEHPFDASWGYQVTGYYAPTSRYGTCEDFMYFMDYLHRQGIGVILDWVPAHFPKDTPGLPNFDGTCLYEHLDPRQGMHPHWGTLIYNYGRPQVRNFLISNALFWVEKFHADGIRMDAVASMLYLDYGKNDGEWVPNIYGGNENLEAIEFLKHLNSIFKKRHPDALLIAEESTAWPKITGSIEDEGLGFDMKWNMGWMNDFIDYMKKDPLFRGGAHDELTFSMVYAYSEKFLLSLSHDEVVHLKGSLLMKMPGDKAEKFANLRAAYGFMAVHPGKKLLFMGQEFAQEREWSEERSLDWDLLEQSQHQQFKNYVKALWNFYKGHPALFELDYDTEGFEWINHMESEKNMLTFIRKTKKKEEQLVIVCNFSSLAYEKYQMGVPYPGKYKEIFNSDAVEFGGTGVRNARVKSSKRAECDERKNSIVIDVAPFSVQIFSFTKEERKTTAKASSGKAVKDTASVKAPAKRKAKTTAKNAEIKEKSGVSKVRAELEKKIEEERKKELEQQALQIAAAGKTAEKAGSGKAEAETADREIAVKAETGKTASGSKTKRSAKSKAAAKPDAKKIAAKPESEKIEAKPEAEKIEAKPDAKKIAAKPESEKIEAKPEAKKIAAKPESEKIEAKPEAKKIAAKPESEKIEAKPEAKKIAAKPEAEKIAAKPDAKKIAAKPESEKIEAKPDAKKIAAKPEAEKIEAKPEAKKIAANPESEKIEAKPEAKTIAATAEAEITEATPAAKETDAKPEAEKTEAKPEAVQAEEDKQSVSPAVEKAEKVSAAAAKAEETKTAETGKAGTQTVRTTSKKKTTRKTTKKK</sequence>
<accession>A0ABQ0BBM6</accession>
<organism evidence="12 13">
    <name type="scientific">Blautia hominis</name>
    <dbReference type="NCBI Taxonomy" id="2025493"/>
    <lineage>
        <taxon>Bacteria</taxon>
        <taxon>Bacillati</taxon>
        <taxon>Bacillota</taxon>
        <taxon>Clostridia</taxon>
        <taxon>Lachnospirales</taxon>
        <taxon>Lachnospiraceae</taxon>
        <taxon>Blautia</taxon>
    </lineage>
</organism>
<dbReference type="InterPro" id="IPR017853">
    <property type="entry name" value="GH"/>
</dbReference>
<dbReference type="InterPro" id="IPR004193">
    <property type="entry name" value="Glyco_hydro_13_N"/>
</dbReference>
<evidence type="ECO:0000259" key="11">
    <source>
        <dbReference type="SMART" id="SM00642"/>
    </source>
</evidence>
<dbReference type="SUPFAM" id="SSF51011">
    <property type="entry name" value="Glycosyl hydrolase domain"/>
    <property type="match status" value="1"/>
</dbReference>
<dbReference type="InterPro" id="IPR044143">
    <property type="entry name" value="GlgB_N_E_set_prok"/>
</dbReference>
<dbReference type="Proteomes" id="UP001600943">
    <property type="component" value="Unassembled WGS sequence"/>
</dbReference>
<dbReference type="EMBL" id="BAABYW010000001">
    <property type="protein sequence ID" value="GAA6408846.1"/>
    <property type="molecule type" value="Genomic_DNA"/>
</dbReference>
<dbReference type="InterPro" id="IPR006048">
    <property type="entry name" value="A-amylase/branching_C"/>
</dbReference>
<evidence type="ECO:0000256" key="9">
    <source>
        <dbReference type="HAMAP-Rule" id="MF_00685"/>
    </source>
</evidence>
<keyword evidence="9" id="KW-0328">Glycosyltransferase</keyword>
<dbReference type="PANTHER" id="PTHR43651">
    <property type="entry name" value="1,4-ALPHA-GLUCAN-BRANCHING ENZYME"/>
    <property type="match status" value="1"/>
</dbReference>
<gene>
    <name evidence="9" type="primary">glgB</name>
    <name evidence="12" type="ORF">K040078D81_29630</name>
</gene>
<dbReference type="Pfam" id="PF02806">
    <property type="entry name" value="Alpha-amylase_C"/>
    <property type="match status" value="1"/>
</dbReference>
<feature type="active site" description="Proton donor" evidence="9">
    <location>
        <position position="466"/>
    </location>
</feature>
<feature type="active site" description="Nucleophile" evidence="9">
    <location>
        <position position="413"/>
    </location>
</feature>
<dbReference type="InterPro" id="IPR013783">
    <property type="entry name" value="Ig-like_fold"/>
</dbReference>
<evidence type="ECO:0000256" key="1">
    <source>
        <dbReference type="ARBA" id="ARBA00000826"/>
    </source>
</evidence>
<evidence type="ECO:0000256" key="5">
    <source>
        <dbReference type="ARBA" id="ARBA00022600"/>
    </source>
</evidence>
<keyword evidence="13" id="KW-1185">Reference proteome</keyword>
<feature type="region of interest" description="Disordered" evidence="10">
    <location>
        <begin position="742"/>
        <end position="771"/>
    </location>
</feature>
<dbReference type="Gene3D" id="3.20.20.80">
    <property type="entry name" value="Glycosidases"/>
    <property type="match status" value="1"/>
</dbReference>
<keyword evidence="5 9" id="KW-0321">Glycogen metabolism</keyword>
<dbReference type="CDD" id="cd11322">
    <property type="entry name" value="AmyAc_Glg_BE"/>
    <property type="match status" value="1"/>
</dbReference>
<dbReference type="CDD" id="cd02855">
    <property type="entry name" value="E_set_GBE_prok_N"/>
    <property type="match status" value="1"/>
</dbReference>
<dbReference type="InterPro" id="IPR013780">
    <property type="entry name" value="Glyco_hydro_b"/>
</dbReference>
<dbReference type="PANTHER" id="PTHR43651:SF3">
    <property type="entry name" value="1,4-ALPHA-GLUCAN-BRANCHING ENZYME"/>
    <property type="match status" value="1"/>
</dbReference>
<comment type="pathway">
    <text evidence="3 9">Glycan biosynthesis; glycogen biosynthesis.</text>
</comment>
<comment type="caution">
    <text evidence="12">The sequence shown here is derived from an EMBL/GenBank/DDBJ whole genome shotgun (WGS) entry which is preliminary data.</text>
</comment>
<comment type="function">
    <text evidence="2 9">Catalyzes the formation of the alpha-1,6-glucosidic linkages in glycogen by scission of a 1,4-alpha-linked oligosaccharide from growing alpha-1,4-glucan chains and the subsequent attachment of the oligosaccharide to the alpha-1,6 position.</text>
</comment>
<comment type="catalytic activity">
    <reaction evidence="1 9">
        <text>Transfers a segment of a (1-&gt;4)-alpha-D-glucan chain to a primary hydroxy group in a similar glucan chain.</text>
        <dbReference type="EC" id="2.4.1.18"/>
    </reaction>
</comment>
<keyword evidence="7 9" id="KW-0320">Glycogen biosynthesis</keyword>